<dbReference type="Proteomes" id="UP000321827">
    <property type="component" value="Unassembled WGS sequence"/>
</dbReference>
<feature type="transmembrane region" description="Helical" evidence="3">
    <location>
        <begin position="12"/>
        <end position="33"/>
    </location>
</feature>
<dbReference type="NCBIfam" id="TIGR02532">
    <property type="entry name" value="IV_pilin_GFxxxE"/>
    <property type="match status" value="1"/>
</dbReference>
<dbReference type="EMBL" id="BJXN01000011">
    <property type="protein sequence ID" value="GEM90215.1"/>
    <property type="molecule type" value="Genomic_DNA"/>
</dbReference>
<dbReference type="GO" id="GO:0009279">
    <property type="term" value="C:cell outer membrane"/>
    <property type="evidence" value="ECO:0007669"/>
    <property type="project" value="UniProtKB-SubCell"/>
</dbReference>
<comment type="subcellular location">
    <subcellularLocation>
        <location evidence="1">Cell outer membrane</location>
    </subcellularLocation>
</comment>
<keyword evidence="3" id="KW-0472">Membrane</keyword>
<evidence type="ECO:0000256" key="3">
    <source>
        <dbReference type="SAM" id="Phobius"/>
    </source>
</evidence>
<keyword evidence="3" id="KW-0812">Transmembrane</keyword>
<dbReference type="InterPro" id="IPR012902">
    <property type="entry name" value="N_methyl_site"/>
</dbReference>
<dbReference type="Pfam" id="PF07963">
    <property type="entry name" value="N_methyl"/>
    <property type="match status" value="1"/>
</dbReference>
<evidence type="ECO:0000313" key="4">
    <source>
        <dbReference type="EMBL" id="GEM90215.1"/>
    </source>
</evidence>
<evidence type="ECO:0000256" key="1">
    <source>
        <dbReference type="ARBA" id="ARBA00004442"/>
    </source>
</evidence>
<gene>
    <name evidence="4" type="ORF">ODE01S_16490</name>
</gene>
<evidence type="ECO:0008006" key="6">
    <source>
        <dbReference type="Google" id="ProtNLM"/>
    </source>
</evidence>
<keyword evidence="3" id="KW-1133">Transmembrane helix</keyword>
<accession>A0A511RKR6</accession>
<reference evidence="4 5" key="1">
    <citation type="submission" date="2019-07" db="EMBL/GenBank/DDBJ databases">
        <title>Whole genome shotgun sequence of Oceanithermus desulfurans NBRC 100063.</title>
        <authorList>
            <person name="Hosoyama A."/>
            <person name="Uohara A."/>
            <person name="Ohji S."/>
            <person name="Ichikawa N."/>
        </authorList>
    </citation>
    <scope>NUCLEOTIDE SEQUENCE [LARGE SCALE GENOMIC DNA]</scope>
    <source>
        <strain evidence="4 5">NBRC 100063</strain>
    </source>
</reference>
<evidence type="ECO:0000313" key="5">
    <source>
        <dbReference type="Proteomes" id="UP000321827"/>
    </source>
</evidence>
<protein>
    <recommendedName>
        <fullName evidence="6">Prepilin-type N-terminal cleavage/methylation domain-containing protein</fullName>
    </recommendedName>
</protein>
<dbReference type="RefSeq" id="WP_147147764.1">
    <property type="nucleotide sequence ID" value="NZ_BJXN01000011.1"/>
</dbReference>
<sequence>MTRRGFSLVEALVAMVILGVLLAAVLGPIGGLFKISRSNQQTLNNTTLAQQVAERIVNAWTDPARFSGGCLDLAAEPLPAGVSVTVQDLDALAAPTSAPRTLAACPGAAASSAPLRRVHIVADGGGPKAEVVLDVARPPVGGGGP</sequence>
<keyword evidence="2" id="KW-0998">Cell outer membrane</keyword>
<organism evidence="4 5">
    <name type="scientific">Oceanithermus desulfurans NBRC 100063</name>
    <dbReference type="NCBI Taxonomy" id="1227550"/>
    <lineage>
        <taxon>Bacteria</taxon>
        <taxon>Thermotogati</taxon>
        <taxon>Deinococcota</taxon>
        <taxon>Deinococci</taxon>
        <taxon>Thermales</taxon>
        <taxon>Thermaceae</taxon>
        <taxon>Oceanithermus</taxon>
    </lineage>
</organism>
<comment type="caution">
    <text evidence="4">The sequence shown here is derived from an EMBL/GenBank/DDBJ whole genome shotgun (WGS) entry which is preliminary data.</text>
</comment>
<evidence type="ECO:0000256" key="2">
    <source>
        <dbReference type="ARBA" id="ARBA00023237"/>
    </source>
</evidence>
<dbReference type="AlphaFoldDB" id="A0A511RKR6"/>
<proteinExistence type="predicted"/>
<name>A0A511RKR6_9DEIN</name>
<dbReference type="OrthoDB" id="9852681at2"/>
<dbReference type="PROSITE" id="PS00409">
    <property type="entry name" value="PROKAR_NTER_METHYL"/>
    <property type="match status" value="1"/>
</dbReference>